<feature type="non-terminal residue" evidence="2">
    <location>
        <position position="169"/>
    </location>
</feature>
<accession>A0A9N9GB38</accession>
<gene>
    <name evidence="2" type="ORF">ALEPTO_LOCUS7848</name>
</gene>
<keyword evidence="3" id="KW-1185">Reference proteome</keyword>
<sequence length="169" mass="19062">PRNNPPSPHPTTNANVNNTSRDTSYSPPSREVPNRIGGTNTDHTYYAASEVGYRDGANDQMYYAEPHHPFVGNMYAGGVGVDPYGYNYPPYPPHNPYAYGYPANYEYYPPAAAVGAGMYHHNSHHHAQYEKKYNEKKQKRPLDVVDVHAVTHQLKKVSNALPNFRDTLR</sequence>
<proteinExistence type="predicted"/>
<evidence type="ECO:0000313" key="2">
    <source>
        <dbReference type="EMBL" id="CAG8594349.1"/>
    </source>
</evidence>
<evidence type="ECO:0000313" key="3">
    <source>
        <dbReference type="Proteomes" id="UP000789508"/>
    </source>
</evidence>
<dbReference type="EMBL" id="CAJVPS010003771">
    <property type="protein sequence ID" value="CAG8594349.1"/>
    <property type="molecule type" value="Genomic_DNA"/>
</dbReference>
<protein>
    <submittedName>
        <fullName evidence="2">13724_t:CDS:1</fullName>
    </submittedName>
</protein>
<name>A0A9N9GB38_9GLOM</name>
<dbReference type="Proteomes" id="UP000789508">
    <property type="component" value="Unassembled WGS sequence"/>
</dbReference>
<organism evidence="2 3">
    <name type="scientific">Ambispora leptoticha</name>
    <dbReference type="NCBI Taxonomy" id="144679"/>
    <lineage>
        <taxon>Eukaryota</taxon>
        <taxon>Fungi</taxon>
        <taxon>Fungi incertae sedis</taxon>
        <taxon>Mucoromycota</taxon>
        <taxon>Glomeromycotina</taxon>
        <taxon>Glomeromycetes</taxon>
        <taxon>Archaeosporales</taxon>
        <taxon>Ambisporaceae</taxon>
        <taxon>Ambispora</taxon>
    </lineage>
</organism>
<dbReference type="AlphaFoldDB" id="A0A9N9GB38"/>
<reference evidence="2" key="1">
    <citation type="submission" date="2021-06" db="EMBL/GenBank/DDBJ databases">
        <authorList>
            <person name="Kallberg Y."/>
            <person name="Tangrot J."/>
            <person name="Rosling A."/>
        </authorList>
    </citation>
    <scope>NUCLEOTIDE SEQUENCE</scope>
    <source>
        <strain evidence="2">FL130A</strain>
    </source>
</reference>
<feature type="region of interest" description="Disordered" evidence="1">
    <location>
        <begin position="1"/>
        <end position="41"/>
    </location>
</feature>
<feature type="compositionally biased region" description="Polar residues" evidence="1">
    <location>
        <begin position="10"/>
        <end position="27"/>
    </location>
</feature>
<comment type="caution">
    <text evidence="2">The sequence shown here is derived from an EMBL/GenBank/DDBJ whole genome shotgun (WGS) entry which is preliminary data.</text>
</comment>
<evidence type="ECO:0000256" key="1">
    <source>
        <dbReference type="SAM" id="MobiDB-lite"/>
    </source>
</evidence>